<reference evidence="2" key="1">
    <citation type="submission" date="2020-08" db="EMBL/GenBank/DDBJ databases">
        <authorList>
            <person name="Cejkova D."/>
            <person name="Kubasova T."/>
            <person name="Jahodarova E."/>
            <person name="Rychlik I."/>
        </authorList>
    </citation>
    <scope>NUCLEOTIDE SEQUENCE</scope>
    <source>
        <strain evidence="2">An559</strain>
    </source>
</reference>
<organism evidence="2 3">
    <name type="scientific">Merdimmobilis hominis</name>
    <dbReference type="NCBI Taxonomy" id="2897707"/>
    <lineage>
        <taxon>Bacteria</taxon>
        <taxon>Bacillati</taxon>
        <taxon>Bacillota</taxon>
        <taxon>Clostridia</taxon>
        <taxon>Eubacteriales</taxon>
        <taxon>Oscillospiraceae</taxon>
        <taxon>Merdimmobilis</taxon>
    </lineage>
</organism>
<dbReference type="RefSeq" id="WP_204448170.1">
    <property type="nucleotide sequence ID" value="NZ_JACJKY010000029.1"/>
</dbReference>
<accession>A0A939BEZ6</accession>
<comment type="caution">
    <text evidence="2">The sequence shown here is derived from an EMBL/GenBank/DDBJ whole genome shotgun (WGS) entry which is preliminary data.</text>
</comment>
<keyword evidence="1" id="KW-0812">Transmembrane</keyword>
<keyword evidence="1" id="KW-1133">Transmembrane helix</keyword>
<keyword evidence="1" id="KW-0472">Membrane</keyword>
<evidence type="ECO:0000256" key="1">
    <source>
        <dbReference type="SAM" id="Phobius"/>
    </source>
</evidence>
<dbReference type="Proteomes" id="UP000774750">
    <property type="component" value="Unassembled WGS sequence"/>
</dbReference>
<evidence type="ECO:0000313" key="3">
    <source>
        <dbReference type="Proteomes" id="UP000774750"/>
    </source>
</evidence>
<gene>
    <name evidence="2" type="ORF">H6A12_11895</name>
</gene>
<proteinExistence type="predicted"/>
<sequence>MSETRFTRVVMILRLILLAVIAGGVLMGGIAALRFSEPSPEELPLYLTEEQAIKCLGFTREDFHRLFDAKQETSPGDAFIPVELKTITIEGVVYYDRDDVLQFAQADNVGDITVTDGIVVSEWA</sequence>
<feature type="transmembrane region" description="Helical" evidence="1">
    <location>
        <begin position="12"/>
        <end position="33"/>
    </location>
</feature>
<keyword evidence="3" id="KW-1185">Reference proteome</keyword>
<evidence type="ECO:0000313" key="2">
    <source>
        <dbReference type="EMBL" id="MBM6921850.1"/>
    </source>
</evidence>
<dbReference type="AlphaFoldDB" id="A0A939BEZ6"/>
<name>A0A939BEZ6_9FIRM</name>
<reference evidence="2" key="2">
    <citation type="journal article" date="2021" name="Sci. Rep.">
        <title>The distribution of antibiotic resistance genes in chicken gut microbiota commensals.</title>
        <authorList>
            <person name="Juricova H."/>
            <person name="Matiasovicova J."/>
            <person name="Kubasova T."/>
            <person name="Cejkova D."/>
            <person name="Rychlik I."/>
        </authorList>
    </citation>
    <scope>NUCLEOTIDE SEQUENCE</scope>
    <source>
        <strain evidence="2">An559</strain>
    </source>
</reference>
<dbReference type="EMBL" id="JACJKY010000029">
    <property type="protein sequence ID" value="MBM6921850.1"/>
    <property type="molecule type" value="Genomic_DNA"/>
</dbReference>
<protein>
    <submittedName>
        <fullName evidence="2">Uncharacterized protein</fullName>
    </submittedName>
</protein>